<evidence type="ECO:0000313" key="2">
    <source>
        <dbReference type="EMBL" id="CAD7245798.1"/>
    </source>
</evidence>
<dbReference type="SUPFAM" id="SSF56496">
    <property type="entry name" value="Fibrinogen C-terminal domain-like"/>
    <property type="match status" value="1"/>
</dbReference>
<dbReference type="Proteomes" id="UP000677054">
    <property type="component" value="Unassembled WGS sequence"/>
</dbReference>
<name>A0A7R8XGI4_9CRUS</name>
<evidence type="ECO:0000313" key="3">
    <source>
        <dbReference type="Proteomes" id="UP000677054"/>
    </source>
</evidence>
<keyword evidence="3" id="KW-1185">Reference proteome</keyword>
<dbReference type="EMBL" id="LR900472">
    <property type="protein sequence ID" value="CAD7245798.1"/>
    <property type="molecule type" value="Genomic_DNA"/>
</dbReference>
<dbReference type="InterPro" id="IPR036056">
    <property type="entry name" value="Fibrinogen-like_C"/>
</dbReference>
<sequence length="400" mass="44679">MPVLRKQAKKVVNQYEGNSTSLFVCTHSTYQEQAAAGTSLRGLGNFGSSLEDTVLFLSLKSQEHAKKFAQLKDDYEQMRNDKESLREDYKKLEQGYESMRQANENLSSNCEKLSSNFDNMRKEKENLKSSLQESIRESEKLKLQLSTMEGRLQYLEAINLQITPRTCQTIADLGVKRTGKYFVDPDGVLFGNAPIQVLCDMETGRTPHALSTMFRLDPVSTIVLHDSMGSTVIDNCADPGCYSRRINYGSPIKQMTALIDQSDSCEQQIRYDCFSAALITGDTQYGWWVDRHGQRQYYWHGSRSGEHVCKCGISRDCIDSSLPCNCDAGAPQWESDVGAITNKTALPVTELRFGGLRFGSQKANYTLGGLTCRSKSSSASNPAEHARLSAELDILTRVIT</sequence>
<dbReference type="EMBL" id="CAJPEV010000955">
    <property type="protein sequence ID" value="CAG0889755.1"/>
    <property type="molecule type" value="Genomic_DNA"/>
</dbReference>
<feature type="coiled-coil region" evidence="1">
    <location>
        <begin position="61"/>
        <end position="151"/>
    </location>
</feature>
<reference evidence="2" key="1">
    <citation type="submission" date="2020-11" db="EMBL/GenBank/DDBJ databases">
        <authorList>
            <person name="Tran Van P."/>
        </authorList>
    </citation>
    <scope>NUCLEOTIDE SEQUENCE</scope>
</reference>
<dbReference type="SUPFAM" id="SSF103657">
    <property type="entry name" value="BAR/IMD domain-like"/>
    <property type="match status" value="1"/>
</dbReference>
<organism evidence="2">
    <name type="scientific">Darwinula stevensoni</name>
    <dbReference type="NCBI Taxonomy" id="69355"/>
    <lineage>
        <taxon>Eukaryota</taxon>
        <taxon>Metazoa</taxon>
        <taxon>Ecdysozoa</taxon>
        <taxon>Arthropoda</taxon>
        <taxon>Crustacea</taxon>
        <taxon>Oligostraca</taxon>
        <taxon>Ostracoda</taxon>
        <taxon>Podocopa</taxon>
        <taxon>Podocopida</taxon>
        <taxon>Darwinulocopina</taxon>
        <taxon>Darwinuloidea</taxon>
        <taxon>Darwinulidae</taxon>
        <taxon>Darwinula</taxon>
    </lineage>
</organism>
<dbReference type="InterPro" id="IPR027267">
    <property type="entry name" value="AH/BAR_dom_sf"/>
</dbReference>
<gene>
    <name evidence="2" type="ORF">DSTB1V02_LOCUS5664</name>
</gene>
<proteinExistence type="predicted"/>
<protein>
    <submittedName>
        <fullName evidence="2">Uncharacterized protein</fullName>
    </submittedName>
</protein>
<dbReference type="Gene3D" id="2.60.120.1000">
    <property type="match status" value="1"/>
</dbReference>
<dbReference type="AlphaFoldDB" id="A0A7R8XGI4"/>
<keyword evidence="1" id="KW-0175">Coiled coil</keyword>
<dbReference type="OrthoDB" id="6359386at2759"/>
<accession>A0A7R8XGI4</accession>
<evidence type="ECO:0000256" key="1">
    <source>
        <dbReference type="SAM" id="Coils"/>
    </source>
</evidence>